<evidence type="ECO:0000313" key="1">
    <source>
        <dbReference type="EMBL" id="KTC96123.1"/>
    </source>
</evidence>
<proteinExistence type="predicted"/>
<protein>
    <submittedName>
        <fullName evidence="1">Uncharacterized protein</fullName>
    </submittedName>
</protein>
<accession>A0A0W0TKV3</accession>
<name>A0A0W0TKV3_LEGER</name>
<gene>
    <name evidence="1" type="ORF">Lery_1915</name>
</gene>
<keyword evidence="2" id="KW-1185">Reference proteome</keyword>
<reference evidence="1 2" key="1">
    <citation type="submission" date="2015-11" db="EMBL/GenBank/DDBJ databases">
        <title>Genomic analysis of 38 Legionella species identifies large and diverse effector repertoires.</title>
        <authorList>
            <person name="Burstein D."/>
            <person name="Amaro F."/>
            <person name="Zusman T."/>
            <person name="Lifshitz Z."/>
            <person name="Cohen O."/>
            <person name="Gilbert J.A."/>
            <person name="Pupko T."/>
            <person name="Shuman H.A."/>
            <person name="Segal G."/>
        </authorList>
    </citation>
    <scope>NUCLEOTIDE SEQUENCE [LARGE SCALE GENOMIC DNA]</scope>
    <source>
        <strain evidence="1 2">SE-32A-C8</strain>
    </source>
</reference>
<dbReference type="Proteomes" id="UP000054773">
    <property type="component" value="Unassembled WGS sequence"/>
</dbReference>
<dbReference type="OrthoDB" id="5651004at2"/>
<dbReference type="AlphaFoldDB" id="A0A0W0TKV3"/>
<sequence length="661" mass="73666">MKISFIKSCLANYDTKKGFLRVLRDESHIGDLRTFFNQDLGGDKAVDRDLTPEELHELVAIALKKKNWNASQSADTFSEIFKQFGGIEAYQYLLDKNALTASNVAFLEKNAALYSSREIAGLAVLVDYSSQSVPPLSLSVLSDEVTRVDLGSMNNRVDCMSRLKKDGLLSKNALLLIAKGMDVEMAEQLIRLMNAQNSFNDVNLQSLSEHPEALEPIFQILTTLGKKEVFPAKFCDVTKIFSFNVVAAKNFNFYLQAIAQQCQSSKTTASPETGNKLLAHREVLENQKPDVMEKVLAVFQMREWKIADYLDYLFAINEVGLQFTVTHMAKLPLETGYLTRVLDALKVEGAHYRTIVKGITLLKEKNALTEENLCFILNSCQHANTLAAAVTQWPDLKEKKIAVAYTELLKCPSFADKVVSALLELSKVIELTEQVCTLVMSKPESAEAARDIFHLLRSRELSDKKMVDFLYQTKVINRDFYKAIAALDEANILTSTNVIKLCLKAAYIRTIASACATLHNANALVKELKPNGSCSRLNQTLFDAIIDDPLNALKLAESSGGRLTRLGISAMKDEGACDFVRIRQGARYLALMQHQGLLFGPYLMPEVNGNKKPYTLEERQALEKKSVLHIASFLGSGFLEKAVEEHVAKESVEDIFKLNAS</sequence>
<dbReference type="EMBL" id="LNYA01000030">
    <property type="protein sequence ID" value="KTC96123.1"/>
    <property type="molecule type" value="Genomic_DNA"/>
</dbReference>
<dbReference type="RefSeq" id="WP_058527058.1">
    <property type="nucleotide sequence ID" value="NZ_CAAAHY010000007.1"/>
</dbReference>
<organism evidence="1 2">
    <name type="scientific">Legionella erythra</name>
    <dbReference type="NCBI Taxonomy" id="448"/>
    <lineage>
        <taxon>Bacteria</taxon>
        <taxon>Pseudomonadati</taxon>
        <taxon>Pseudomonadota</taxon>
        <taxon>Gammaproteobacteria</taxon>
        <taxon>Legionellales</taxon>
        <taxon>Legionellaceae</taxon>
        <taxon>Legionella</taxon>
    </lineage>
</organism>
<evidence type="ECO:0000313" key="2">
    <source>
        <dbReference type="Proteomes" id="UP000054773"/>
    </source>
</evidence>
<dbReference type="PATRIC" id="fig|448.7.peg.2006"/>
<comment type="caution">
    <text evidence="1">The sequence shown here is derived from an EMBL/GenBank/DDBJ whole genome shotgun (WGS) entry which is preliminary data.</text>
</comment>